<proteinExistence type="predicted"/>
<feature type="region of interest" description="Disordered" evidence="1">
    <location>
        <begin position="612"/>
        <end position="639"/>
    </location>
</feature>
<organism evidence="3 4">
    <name type="scientific">Hohenbuehelia grisea</name>
    <dbReference type="NCBI Taxonomy" id="104357"/>
    <lineage>
        <taxon>Eukaryota</taxon>
        <taxon>Fungi</taxon>
        <taxon>Dikarya</taxon>
        <taxon>Basidiomycota</taxon>
        <taxon>Agaricomycotina</taxon>
        <taxon>Agaricomycetes</taxon>
        <taxon>Agaricomycetidae</taxon>
        <taxon>Agaricales</taxon>
        <taxon>Pleurotineae</taxon>
        <taxon>Pleurotaceae</taxon>
        <taxon>Hohenbuehelia</taxon>
    </lineage>
</organism>
<dbReference type="EMBL" id="JASNQZ010000012">
    <property type="protein sequence ID" value="KAL0949220.1"/>
    <property type="molecule type" value="Genomic_DNA"/>
</dbReference>
<feature type="chain" id="PRO_5047011542" evidence="2">
    <location>
        <begin position="18"/>
        <end position="639"/>
    </location>
</feature>
<evidence type="ECO:0000313" key="3">
    <source>
        <dbReference type="EMBL" id="KAL0949220.1"/>
    </source>
</evidence>
<protein>
    <submittedName>
        <fullName evidence="3">Uncharacterized protein</fullName>
    </submittedName>
</protein>
<comment type="caution">
    <text evidence="3">The sequence shown here is derived from an EMBL/GenBank/DDBJ whole genome shotgun (WGS) entry which is preliminary data.</text>
</comment>
<evidence type="ECO:0000256" key="1">
    <source>
        <dbReference type="SAM" id="MobiDB-lite"/>
    </source>
</evidence>
<keyword evidence="4" id="KW-1185">Reference proteome</keyword>
<reference evidence="4" key="1">
    <citation type="submission" date="2024-06" db="EMBL/GenBank/DDBJ databases">
        <title>Multi-omics analyses provide insights into the biosynthesis of the anticancer antibiotic pleurotin in Hohenbuehelia grisea.</title>
        <authorList>
            <person name="Weaver J.A."/>
            <person name="Alberti F."/>
        </authorList>
    </citation>
    <scope>NUCLEOTIDE SEQUENCE [LARGE SCALE GENOMIC DNA]</scope>
    <source>
        <strain evidence="4">T-177</strain>
    </source>
</reference>
<gene>
    <name evidence="3" type="ORF">HGRIS_009300</name>
</gene>
<feature type="compositionally biased region" description="Basic and acidic residues" evidence="1">
    <location>
        <begin position="628"/>
        <end position="639"/>
    </location>
</feature>
<keyword evidence="2" id="KW-0732">Signal</keyword>
<name>A0ABR3J0P7_9AGAR</name>
<sequence>MFGRLSALLAVAVLAAAAPHNDWSQACFHGECAYEMTTNSGSSGLLKLYGSPQSISDITAAAGWVVLDCDPHSMVQQIRLVCKSDNADAAGCGHLFEHGGAIDKLVRLPENCGSGPFARIAKASVASDQSIPAHMKRHLERRGEAQPEVHLLDIDTNFAAVNTEKAGEISFRFVGFNQPGVSMDDVNINWDANSLWFFDDAVKWVTNAAKDVAKAAEGSFVAVKNAAVAAGKAVGKGAEGTWHAIKEVPSYAKDATAFSQRLKAKEFPLNLNLPSTKLLSTKAERCNVQATLDITVSGSATTKTVIGAIIEGSVIPPSVKDFGAYVDFSADLTAKLNFDIGIDGSVESGRIPIVKPVGIPTISVPGVFTVGPWLQLDASARAVMNIQMKIDTEVSYKVDNLKLWYPQKLGGSAKGQKFKYKDSQLKLSAAANIQGYGFVEGHVIPSIKVGVDLGSGKAESTVNAYVEADVFARLTVEAEAQASGSATKKSKRDILALDAPASEEQHDLVARSFVPPYAGLQARELAARAPPVTKEGSIGATACVWLDVGVAIKGGATAQFFGWKPADVGGQIWAPEKPLEVFKKCWTIGQGVTPLDTTKAKSKEVSFFNSQPKAKKCPTKPSTAAQKAETKVPAKDFSS</sequence>
<evidence type="ECO:0000313" key="4">
    <source>
        <dbReference type="Proteomes" id="UP001556367"/>
    </source>
</evidence>
<evidence type="ECO:0000256" key="2">
    <source>
        <dbReference type="SAM" id="SignalP"/>
    </source>
</evidence>
<dbReference type="Proteomes" id="UP001556367">
    <property type="component" value="Unassembled WGS sequence"/>
</dbReference>
<feature type="signal peptide" evidence="2">
    <location>
        <begin position="1"/>
        <end position="17"/>
    </location>
</feature>
<accession>A0ABR3J0P7</accession>